<evidence type="ECO:0000256" key="1">
    <source>
        <dbReference type="SAM" id="SignalP"/>
    </source>
</evidence>
<evidence type="ECO:0000313" key="3">
    <source>
        <dbReference type="Proteomes" id="UP000019184"/>
    </source>
</evidence>
<name>A0A7U7GB64_9GAMM</name>
<comment type="caution">
    <text evidence="2">The sequence shown here is derived from an EMBL/GenBank/DDBJ whole genome shotgun (WGS) entry which is preliminary data.</text>
</comment>
<dbReference type="EMBL" id="CBTK010000113">
    <property type="protein sequence ID" value="CDH44933.1"/>
    <property type="molecule type" value="Genomic_DNA"/>
</dbReference>
<protein>
    <submittedName>
        <fullName evidence="2">Uncharacterized protein</fullName>
    </submittedName>
</protein>
<keyword evidence="1" id="KW-0732">Signal</keyword>
<feature type="signal peptide" evidence="1">
    <location>
        <begin position="1"/>
        <end position="24"/>
    </location>
</feature>
<sequence length="131" mass="14057">MTAAQRRNWLLVALMFAVPFQALAALMPSWLPHSHASSSVTVPAHDHLMHLHPDGVKVHSVVVVAPHSPDTTPADSNGTLLDESNGDWGMVYALSGVPPMLAYDPQAEPPGQVVFLLPPLTPDPPQRPPRA</sequence>
<gene>
    <name evidence="2" type="ORF">BN874_200003</name>
</gene>
<reference evidence="2 3" key="1">
    <citation type="journal article" date="2014" name="ISME J.">
        <title>Candidatus Competibacter-lineage genomes retrieved from metagenomes reveal functional metabolic diversity.</title>
        <authorList>
            <person name="McIlroy S.J."/>
            <person name="Albertsen M."/>
            <person name="Andresen E.K."/>
            <person name="Saunders A.M."/>
            <person name="Kristiansen R."/>
            <person name="Stokholm-Bjerregaard M."/>
            <person name="Nielsen K.L."/>
            <person name="Nielsen P.H."/>
        </authorList>
    </citation>
    <scope>NUCLEOTIDE SEQUENCE [LARGE SCALE GENOMIC DNA]</scope>
    <source>
        <strain evidence="2 3">Run_B_J11</strain>
    </source>
</reference>
<proteinExistence type="predicted"/>
<organism evidence="2 3">
    <name type="scientific">Candidatus Contendobacter odensis Run_B_J11</name>
    <dbReference type="NCBI Taxonomy" id="1400861"/>
    <lineage>
        <taxon>Bacteria</taxon>
        <taxon>Pseudomonadati</taxon>
        <taxon>Pseudomonadota</taxon>
        <taxon>Gammaproteobacteria</taxon>
        <taxon>Candidatus Competibacteraceae</taxon>
        <taxon>Candidatus Contendibacter</taxon>
    </lineage>
</organism>
<evidence type="ECO:0000313" key="2">
    <source>
        <dbReference type="EMBL" id="CDH44933.1"/>
    </source>
</evidence>
<dbReference type="Proteomes" id="UP000019184">
    <property type="component" value="Unassembled WGS sequence"/>
</dbReference>
<dbReference type="RefSeq" id="WP_034432121.1">
    <property type="nucleotide sequence ID" value="NZ_CBTK010000113.1"/>
</dbReference>
<accession>A0A7U7GB64</accession>
<feature type="chain" id="PRO_5030560074" evidence="1">
    <location>
        <begin position="25"/>
        <end position="131"/>
    </location>
</feature>
<dbReference type="AlphaFoldDB" id="A0A7U7GB64"/>
<keyword evidence="3" id="KW-1185">Reference proteome</keyword>